<dbReference type="EMBL" id="JBBHJY010000013">
    <property type="protein sequence ID" value="MEJ6012045.1"/>
    <property type="molecule type" value="Genomic_DNA"/>
</dbReference>
<evidence type="ECO:0008006" key="3">
    <source>
        <dbReference type="Google" id="ProtNLM"/>
    </source>
</evidence>
<keyword evidence="2" id="KW-1185">Reference proteome</keyword>
<proteinExistence type="predicted"/>
<protein>
    <recommendedName>
        <fullName evidence="3">Lipoprotein</fullName>
    </recommendedName>
</protein>
<name>A0ABU8SDL1_9SPHN</name>
<comment type="caution">
    <text evidence="1">The sequence shown here is derived from an EMBL/GenBank/DDBJ whole genome shotgun (WGS) entry which is preliminary data.</text>
</comment>
<dbReference type="PROSITE" id="PS51257">
    <property type="entry name" value="PROKAR_LIPOPROTEIN"/>
    <property type="match status" value="1"/>
</dbReference>
<gene>
    <name evidence="1" type="ORF">WG900_19240</name>
</gene>
<sequence>MSRPIAFAAVSAALLLAGCKGGEQPPENRCAMYWDYYYNAGLGKSASERQSAAGVEFGDIRAIVKADPSSMTKVCQKILNDAFPGDPALQGVTGPIPEATK</sequence>
<evidence type="ECO:0000313" key="2">
    <source>
        <dbReference type="Proteomes" id="UP001379235"/>
    </source>
</evidence>
<dbReference type="RefSeq" id="WP_339969858.1">
    <property type="nucleotide sequence ID" value="NZ_JBBHJY010000013.1"/>
</dbReference>
<reference evidence="1 2" key="1">
    <citation type="submission" date="2024-03" db="EMBL/GenBank/DDBJ databases">
        <authorList>
            <person name="Jo J.-H."/>
        </authorList>
    </citation>
    <scope>NUCLEOTIDE SEQUENCE [LARGE SCALE GENOMIC DNA]</scope>
    <source>
        <strain evidence="1 2">AS3R-12</strain>
    </source>
</reference>
<organism evidence="1 2">
    <name type="scientific">Novosphingobium aquae</name>
    <dbReference type="NCBI Taxonomy" id="3133435"/>
    <lineage>
        <taxon>Bacteria</taxon>
        <taxon>Pseudomonadati</taxon>
        <taxon>Pseudomonadota</taxon>
        <taxon>Alphaproteobacteria</taxon>
        <taxon>Sphingomonadales</taxon>
        <taxon>Sphingomonadaceae</taxon>
        <taxon>Novosphingobium</taxon>
    </lineage>
</organism>
<accession>A0ABU8SDL1</accession>
<dbReference type="Proteomes" id="UP001379235">
    <property type="component" value="Unassembled WGS sequence"/>
</dbReference>
<evidence type="ECO:0000313" key="1">
    <source>
        <dbReference type="EMBL" id="MEJ6012045.1"/>
    </source>
</evidence>